<dbReference type="Proteomes" id="UP000811609">
    <property type="component" value="Chromosome 2"/>
</dbReference>
<dbReference type="EMBL" id="CM031810">
    <property type="protein sequence ID" value="KAG6663975.1"/>
    <property type="molecule type" value="Genomic_DNA"/>
</dbReference>
<evidence type="ECO:0000313" key="1">
    <source>
        <dbReference type="EMBL" id="KAG6663975.1"/>
    </source>
</evidence>
<gene>
    <name evidence="1" type="ORF">CIPAW_02G059000</name>
</gene>
<evidence type="ECO:0000313" key="2">
    <source>
        <dbReference type="Proteomes" id="UP000811609"/>
    </source>
</evidence>
<organism evidence="1 2">
    <name type="scientific">Carya illinoinensis</name>
    <name type="common">Pecan</name>
    <dbReference type="NCBI Taxonomy" id="32201"/>
    <lineage>
        <taxon>Eukaryota</taxon>
        <taxon>Viridiplantae</taxon>
        <taxon>Streptophyta</taxon>
        <taxon>Embryophyta</taxon>
        <taxon>Tracheophyta</taxon>
        <taxon>Spermatophyta</taxon>
        <taxon>Magnoliopsida</taxon>
        <taxon>eudicotyledons</taxon>
        <taxon>Gunneridae</taxon>
        <taxon>Pentapetalae</taxon>
        <taxon>rosids</taxon>
        <taxon>fabids</taxon>
        <taxon>Fagales</taxon>
        <taxon>Juglandaceae</taxon>
        <taxon>Carya</taxon>
    </lineage>
</organism>
<accession>A0A8T1RBG5</accession>
<dbReference type="AlphaFoldDB" id="A0A8T1RBG5"/>
<name>A0A8T1RBG5_CARIL</name>
<keyword evidence="2" id="KW-1185">Reference proteome</keyword>
<comment type="caution">
    <text evidence="1">The sequence shown here is derived from an EMBL/GenBank/DDBJ whole genome shotgun (WGS) entry which is preliminary data.</text>
</comment>
<sequence length="111" mass="13057">MGDANLESFQIYCMVFHSTRCSRFYGCFVRKSRERVAVEAIIVRSSIIRFAKKSLDAELRALVFSPRLMEDSSKDWRTYTKDWQTYTMKLRLKIGASWLGLEEIESLISWT</sequence>
<protein>
    <submittedName>
        <fullName evidence="1">Uncharacterized protein</fullName>
    </submittedName>
</protein>
<proteinExistence type="predicted"/>
<reference evidence="1" key="1">
    <citation type="submission" date="2020-12" db="EMBL/GenBank/DDBJ databases">
        <title>WGS assembly of Carya illinoinensis cv. Pawnee.</title>
        <authorList>
            <person name="Platts A."/>
            <person name="Shu S."/>
            <person name="Wright S."/>
            <person name="Barry K."/>
            <person name="Edger P."/>
            <person name="Pires J.C."/>
            <person name="Schmutz J."/>
        </authorList>
    </citation>
    <scope>NUCLEOTIDE SEQUENCE</scope>
    <source>
        <tissue evidence="1">Leaf</tissue>
    </source>
</reference>